<protein>
    <recommendedName>
        <fullName evidence="3">Integrase zinc-binding domain-containing protein</fullName>
    </recommendedName>
</protein>
<reference evidence="1" key="1">
    <citation type="submission" date="2018-05" db="EMBL/GenBank/DDBJ databases">
        <title>Draft genome of Mucuna pruriens seed.</title>
        <authorList>
            <person name="Nnadi N.E."/>
            <person name="Vos R."/>
            <person name="Hasami M.H."/>
            <person name="Devisetty U.K."/>
            <person name="Aguiy J.C."/>
        </authorList>
    </citation>
    <scope>NUCLEOTIDE SEQUENCE [LARGE SCALE GENOMIC DNA]</scope>
    <source>
        <strain evidence="1">JCA_2017</strain>
    </source>
</reference>
<proteinExistence type="predicted"/>
<evidence type="ECO:0008006" key="3">
    <source>
        <dbReference type="Google" id="ProtNLM"/>
    </source>
</evidence>
<gene>
    <name evidence="1" type="ORF">CR513_21947</name>
</gene>
<name>A0A371GYD4_MUCPR</name>
<comment type="caution">
    <text evidence="1">The sequence shown here is derived from an EMBL/GenBank/DDBJ whole genome shotgun (WGS) entry which is preliminary data.</text>
</comment>
<dbReference type="OrthoDB" id="1432876at2759"/>
<feature type="non-terminal residue" evidence="1">
    <location>
        <position position="1"/>
    </location>
</feature>
<evidence type="ECO:0000313" key="2">
    <source>
        <dbReference type="Proteomes" id="UP000257109"/>
    </source>
</evidence>
<dbReference type="AlphaFoldDB" id="A0A371GYD4"/>
<keyword evidence="2" id="KW-1185">Reference proteome</keyword>
<dbReference type="EMBL" id="QJKJ01004108">
    <property type="protein sequence ID" value="RDX95521.1"/>
    <property type="molecule type" value="Genomic_DNA"/>
</dbReference>
<accession>A0A371GYD4</accession>
<dbReference type="Proteomes" id="UP000257109">
    <property type="component" value="Unassembled WGS sequence"/>
</dbReference>
<organism evidence="1 2">
    <name type="scientific">Mucuna pruriens</name>
    <name type="common">Velvet bean</name>
    <name type="synonym">Dolichos pruriens</name>
    <dbReference type="NCBI Taxonomy" id="157652"/>
    <lineage>
        <taxon>Eukaryota</taxon>
        <taxon>Viridiplantae</taxon>
        <taxon>Streptophyta</taxon>
        <taxon>Embryophyta</taxon>
        <taxon>Tracheophyta</taxon>
        <taxon>Spermatophyta</taxon>
        <taxon>Magnoliopsida</taxon>
        <taxon>eudicotyledons</taxon>
        <taxon>Gunneridae</taxon>
        <taxon>Pentapetalae</taxon>
        <taxon>rosids</taxon>
        <taxon>fabids</taxon>
        <taxon>Fabales</taxon>
        <taxon>Fabaceae</taxon>
        <taxon>Papilionoideae</taxon>
        <taxon>50 kb inversion clade</taxon>
        <taxon>NPAAA clade</taxon>
        <taxon>indigoferoid/millettioid clade</taxon>
        <taxon>Phaseoleae</taxon>
        <taxon>Mucuna</taxon>
    </lineage>
</organism>
<sequence length="101" mass="12023">MPIRDDFPDEQLLQMNKIIPWFSDIYNYIVASKFPPESSKLYKEKLESDAKYYIWDDLYIPDSEINLVLHFCHSASKGDHYGSTWTARKVLDYGFLLDHHF</sequence>
<evidence type="ECO:0000313" key="1">
    <source>
        <dbReference type="EMBL" id="RDX95521.1"/>
    </source>
</evidence>